<dbReference type="RefSeq" id="WP_121826500.1">
    <property type="nucleotide sequence ID" value="NC_022785.1"/>
</dbReference>
<comment type="caution">
    <text evidence="2">The sequence shown here is derived from an EMBL/GenBank/DDBJ whole genome shotgun (WGS) entry which is preliminary data.</text>
</comment>
<dbReference type="AlphaFoldDB" id="A0A3L8QYT9"/>
<evidence type="ECO:0008006" key="4">
    <source>
        <dbReference type="Google" id="ProtNLM"/>
    </source>
</evidence>
<dbReference type="Gene3D" id="3.40.1190.20">
    <property type="match status" value="1"/>
</dbReference>
<evidence type="ECO:0000256" key="1">
    <source>
        <dbReference type="SAM" id="MobiDB-lite"/>
    </source>
</evidence>
<proteinExistence type="predicted"/>
<dbReference type="InterPro" id="IPR029056">
    <property type="entry name" value="Ribokinase-like"/>
</dbReference>
<sequence>MTGRATARPLRAVSRDEVWADRYRALAARVRARARTAAPVLAGFSACVDHVYRMDPARIAALVEWAGTAGPAGRVAAEVHRRIRQGHGGEIVELWPGGTEWVSTLLGAPDQVQLGGSGPQASWALAVLGAPSVVPLADRGTEQLAVLHPEVRLCTATGTVAAGQLATATTPTGRTAYGPYGRGGSGGPGGRPGDLGGAGGAGGLGDPSGPGGLGSPYSPGGPGRPGAVKQPHSVLEFAAGTPVPGLPDGLPRSSRIILRFVDDGIERDEWFAARSGELARTAAAGLLSGMNGLPEDGTGPADRAWLTEVVRTWRDAGLPLLHLELAEFATVRALRAGCDEYAPLADSVGMSLSELAALAGPSARASPVTAAARFATAYHLERVCVHADGWVLAVHRGDPTEQRTALMTGSLLAAARAAHGEPTADLEPAAAAGYTEDRPADGSLGDGLRADCVPAPHLCRPAATIGLGDTFVGGLLLARSLPPDDPPHRPPSRTTTDPPSATTVTTTDTTTDLDAP</sequence>
<feature type="compositionally biased region" description="Low complexity" evidence="1">
    <location>
        <begin position="492"/>
        <end position="516"/>
    </location>
</feature>
<evidence type="ECO:0000313" key="3">
    <source>
        <dbReference type="Proteomes" id="UP000281594"/>
    </source>
</evidence>
<dbReference type="SUPFAM" id="SSF53613">
    <property type="entry name" value="Ribokinase-like"/>
    <property type="match status" value="1"/>
</dbReference>
<accession>A0A3L8QYT9</accession>
<feature type="region of interest" description="Disordered" evidence="1">
    <location>
        <begin position="165"/>
        <end position="229"/>
    </location>
</feature>
<gene>
    <name evidence="2" type="ORF">D3C57_147190</name>
</gene>
<dbReference type="EMBL" id="QYCY01000004">
    <property type="protein sequence ID" value="RLV72283.1"/>
    <property type="molecule type" value="Genomic_DNA"/>
</dbReference>
<evidence type="ECO:0000313" key="2">
    <source>
        <dbReference type="EMBL" id="RLV72283.1"/>
    </source>
</evidence>
<organism evidence="2 3">
    <name type="scientific">Streptomyces rapamycinicus (strain ATCC 29253 / DSM 41530 / NRRL 5491 / AYB-994)</name>
    <name type="common">Streptomyces hygroscopicus (strain ATCC 29253)</name>
    <dbReference type="NCBI Taxonomy" id="1343740"/>
    <lineage>
        <taxon>Bacteria</taxon>
        <taxon>Bacillati</taxon>
        <taxon>Actinomycetota</taxon>
        <taxon>Actinomycetes</taxon>
        <taxon>Kitasatosporales</taxon>
        <taxon>Streptomycetaceae</taxon>
        <taxon>Streptomyces</taxon>
        <taxon>Streptomyces violaceusniger group</taxon>
    </lineage>
</organism>
<feature type="region of interest" description="Disordered" evidence="1">
    <location>
        <begin position="478"/>
        <end position="516"/>
    </location>
</feature>
<reference evidence="2 3" key="1">
    <citation type="journal article" date="2018" name="J. Biol. Chem.">
        <title>Discovery of the actinoplanic acid pathway in Streptomyces rapamycinicus reveals a genetically conserved synergism with rapamycin.</title>
        <authorList>
            <person name="Mrak P."/>
            <person name="Krastel P."/>
            <person name="Pivk Lukancic P."/>
            <person name="Tao J."/>
            <person name="Pistorius D."/>
            <person name="Moore C.M."/>
        </authorList>
    </citation>
    <scope>NUCLEOTIDE SEQUENCE [LARGE SCALE GENOMIC DNA]</scope>
    <source>
        <strain evidence="2 3">NRRL 5491</strain>
    </source>
</reference>
<protein>
    <recommendedName>
        <fullName evidence="4">ADP-dependent phosphofructokinase/glucokinase</fullName>
    </recommendedName>
</protein>
<dbReference type="Proteomes" id="UP000281594">
    <property type="component" value="Unassembled WGS sequence"/>
</dbReference>
<feature type="compositionally biased region" description="Gly residues" evidence="1">
    <location>
        <begin position="180"/>
        <end position="224"/>
    </location>
</feature>
<name>A0A3L8QYT9_STRRN</name>